<evidence type="ECO:0000313" key="1">
    <source>
        <dbReference type="EMBL" id="DAE11804.1"/>
    </source>
</evidence>
<protein>
    <submittedName>
        <fullName evidence="1">Uncharacterized protein</fullName>
    </submittedName>
</protein>
<name>A0A8S5PZW0_9CAUD</name>
<proteinExistence type="predicted"/>
<accession>A0A8S5PZW0</accession>
<sequence>MQTSYKKINCLCEFSKFLCEYIENFLFTTSLIYYKNINMLYNIHNIITTDVNKDVSLLQK</sequence>
<organism evidence="1">
    <name type="scientific">Myoviridae sp. ctXwe21</name>
    <dbReference type="NCBI Taxonomy" id="2825123"/>
    <lineage>
        <taxon>Viruses</taxon>
        <taxon>Duplodnaviria</taxon>
        <taxon>Heunggongvirae</taxon>
        <taxon>Uroviricota</taxon>
        <taxon>Caudoviricetes</taxon>
    </lineage>
</organism>
<dbReference type="EMBL" id="BK015537">
    <property type="protein sequence ID" value="DAE11804.1"/>
    <property type="molecule type" value="Genomic_DNA"/>
</dbReference>
<reference evidence="1" key="1">
    <citation type="journal article" date="2021" name="Proc. Natl. Acad. Sci. U.S.A.">
        <title>A Catalog of Tens of Thousands of Viruses from Human Metagenomes Reveals Hidden Associations with Chronic Diseases.</title>
        <authorList>
            <person name="Tisza M.J."/>
            <person name="Buck C.B."/>
        </authorList>
    </citation>
    <scope>NUCLEOTIDE SEQUENCE</scope>
    <source>
        <strain evidence="1">CtXwe21</strain>
    </source>
</reference>